<dbReference type="EMBL" id="BAABGA010000035">
    <property type="protein sequence ID" value="GAA4454306.1"/>
    <property type="molecule type" value="Genomic_DNA"/>
</dbReference>
<sequence length="47" mass="5335">MSLFAVLHDSRNINEGTDPEHGPRADEFAVELRGNLFELDDHELTLL</sequence>
<evidence type="ECO:0000313" key="2">
    <source>
        <dbReference type="Proteomes" id="UP001500840"/>
    </source>
</evidence>
<protein>
    <submittedName>
        <fullName evidence="1">Uncharacterized protein</fullName>
    </submittedName>
</protein>
<evidence type="ECO:0000313" key="1">
    <source>
        <dbReference type="EMBL" id="GAA4454306.1"/>
    </source>
</evidence>
<reference evidence="2" key="1">
    <citation type="journal article" date="2019" name="Int. J. Syst. Evol. Microbiol.">
        <title>The Global Catalogue of Microorganisms (GCM) 10K type strain sequencing project: providing services to taxonomists for standard genome sequencing and annotation.</title>
        <authorList>
            <consortium name="The Broad Institute Genomics Platform"/>
            <consortium name="The Broad Institute Genome Sequencing Center for Infectious Disease"/>
            <person name="Wu L."/>
            <person name="Ma J."/>
        </authorList>
    </citation>
    <scope>NUCLEOTIDE SEQUENCE [LARGE SCALE GENOMIC DNA]</scope>
    <source>
        <strain evidence="2">JCM 17759</strain>
    </source>
</reference>
<organism evidence="1 2">
    <name type="scientific">Novipirellula rosea</name>
    <dbReference type="NCBI Taxonomy" id="1031540"/>
    <lineage>
        <taxon>Bacteria</taxon>
        <taxon>Pseudomonadati</taxon>
        <taxon>Planctomycetota</taxon>
        <taxon>Planctomycetia</taxon>
        <taxon>Pirellulales</taxon>
        <taxon>Pirellulaceae</taxon>
        <taxon>Novipirellula</taxon>
    </lineage>
</organism>
<gene>
    <name evidence="1" type="ORF">GCM10023156_26550</name>
</gene>
<keyword evidence="2" id="KW-1185">Reference proteome</keyword>
<name>A0ABP8MSM4_9BACT</name>
<proteinExistence type="predicted"/>
<accession>A0ABP8MSM4</accession>
<dbReference type="Proteomes" id="UP001500840">
    <property type="component" value="Unassembled WGS sequence"/>
</dbReference>
<dbReference type="RefSeq" id="WP_345322711.1">
    <property type="nucleotide sequence ID" value="NZ_BAABGA010000035.1"/>
</dbReference>
<comment type="caution">
    <text evidence="1">The sequence shown here is derived from an EMBL/GenBank/DDBJ whole genome shotgun (WGS) entry which is preliminary data.</text>
</comment>